<keyword evidence="2" id="KW-0805">Transcription regulation</keyword>
<dbReference type="InterPro" id="IPR036388">
    <property type="entry name" value="WH-like_DNA-bd_sf"/>
</dbReference>
<evidence type="ECO:0000256" key="3">
    <source>
        <dbReference type="ARBA" id="ARBA00023082"/>
    </source>
</evidence>
<evidence type="ECO:0000256" key="1">
    <source>
        <dbReference type="ARBA" id="ARBA00010641"/>
    </source>
</evidence>
<dbReference type="CDD" id="cd06171">
    <property type="entry name" value="Sigma70_r4"/>
    <property type="match status" value="1"/>
</dbReference>
<dbReference type="InterPro" id="IPR014284">
    <property type="entry name" value="RNA_pol_sigma-70_dom"/>
</dbReference>
<dbReference type="Pfam" id="PF04542">
    <property type="entry name" value="Sigma70_r2"/>
    <property type="match status" value="1"/>
</dbReference>
<evidence type="ECO:0000313" key="9">
    <source>
        <dbReference type="Proteomes" id="UP000598775"/>
    </source>
</evidence>
<dbReference type="InterPro" id="IPR039425">
    <property type="entry name" value="RNA_pol_sigma-70-like"/>
</dbReference>
<comment type="caution">
    <text evidence="8">The sequence shown here is derived from an EMBL/GenBank/DDBJ whole genome shotgun (WGS) entry which is preliminary data.</text>
</comment>
<keyword evidence="4" id="KW-0238">DNA-binding</keyword>
<dbReference type="InterPro" id="IPR013324">
    <property type="entry name" value="RNA_pol_sigma_r3/r4-like"/>
</dbReference>
<evidence type="ECO:0000256" key="4">
    <source>
        <dbReference type="ARBA" id="ARBA00023125"/>
    </source>
</evidence>
<keyword evidence="9" id="KW-1185">Reference proteome</keyword>
<dbReference type="InterPro" id="IPR007627">
    <property type="entry name" value="RNA_pol_sigma70_r2"/>
</dbReference>
<dbReference type="SUPFAM" id="SSF88659">
    <property type="entry name" value="Sigma3 and sigma4 domains of RNA polymerase sigma factors"/>
    <property type="match status" value="1"/>
</dbReference>
<dbReference type="InterPro" id="IPR013325">
    <property type="entry name" value="RNA_pol_sigma_r2"/>
</dbReference>
<proteinExistence type="inferred from homology"/>
<dbReference type="NCBIfam" id="NF007227">
    <property type="entry name" value="PRK09645.1"/>
    <property type="match status" value="1"/>
</dbReference>
<evidence type="ECO:0000259" key="6">
    <source>
        <dbReference type="Pfam" id="PF04542"/>
    </source>
</evidence>
<keyword evidence="3" id="KW-0731">Sigma factor</keyword>
<comment type="similarity">
    <text evidence="1">Belongs to the sigma-70 factor family. ECF subfamily.</text>
</comment>
<evidence type="ECO:0000259" key="7">
    <source>
        <dbReference type="Pfam" id="PF04545"/>
    </source>
</evidence>
<dbReference type="Gene3D" id="1.10.10.10">
    <property type="entry name" value="Winged helix-like DNA-binding domain superfamily/Winged helix DNA-binding domain"/>
    <property type="match status" value="1"/>
</dbReference>
<keyword evidence="5" id="KW-0804">Transcription</keyword>
<dbReference type="RefSeq" id="WP_188678423.1">
    <property type="nucleotide sequence ID" value="NZ_BMGP01000004.1"/>
</dbReference>
<feature type="domain" description="RNA polymerase sigma-70 region 2" evidence="6">
    <location>
        <begin position="13"/>
        <end position="92"/>
    </location>
</feature>
<evidence type="ECO:0000256" key="5">
    <source>
        <dbReference type="ARBA" id="ARBA00023163"/>
    </source>
</evidence>
<reference evidence="8 9" key="1">
    <citation type="journal article" date="2014" name="Int. J. Syst. Evol. Microbiol.">
        <title>Complete genome sequence of Corynebacterium casei LMG S-19264T (=DSM 44701T), isolated from a smear-ripened cheese.</title>
        <authorList>
            <consortium name="US DOE Joint Genome Institute (JGI-PGF)"/>
            <person name="Walter F."/>
            <person name="Albersmeier A."/>
            <person name="Kalinowski J."/>
            <person name="Ruckert C."/>
        </authorList>
    </citation>
    <scope>NUCLEOTIDE SEQUENCE [LARGE SCALE GENOMIC DNA]</scope>
    <source>
        <strain evidence="8 9">CGMCC 1.12976</strain>
    </source>
</reference>
<organism evidence="8 9">
    <name type="scientific">Subtercola lobariae</name>
    <dbReference type="NCBI Taxonomy" id="1588641"/>
    <lineage>
        <taxon>Bacteria</taxon>
        <taxon>Bacillati</taxon>
        <taxon>Actinomycetota</taxon>
        <taxon>Actinomycetes</taxon>
        <taxon>Micrococcales</taxon>
        <taxon>Microbacteriaceae</taxon>
        <taxon>Subtercola</taxon>
    </lineage>
</organism>
<dbReference type="GO" id="GO:0016987">
    <property type="term" value="F:sigma factor activity"/>
    <property type="evidence" value="ECO:0007669"/>
    <property type="project" value="UniProtKB-KW"/>
</dbReference>
<evidence type="ECO:0000256" key="2">
    <source>
        <dbReference type="ARBA" id="ARBA00023015"/>
    </source>
</evidence>
<dbReference type="GO" id="GO:0006352">
    <property type="term" value="P:DNA-templated transcription initiation"/>
    <property type="evidence" value="ECO:0007669"/>
    <property type="project" value="InterPro"/>
</dbReference>
<gene>
    <name evidence="8" type="ORF">GCM10011399_23010</name>
</gene>
<dbReference type="InterPro" id="IPR007630">
    <property type="entry name" value="RNA_pol_sigma70_r4"/>
</dbReference>
<dbReference type="PANTHER" id="PTHR43133:SF52">
    <property type="entry name" value="ECF RNA POLYMERASE SIGMA FACTOR SIGL"/>
    <property type="match status" value="1"/>
</dbReference>
<dbReference type="AlphaFoldDB" id="A0A917B7E4"/>
<name>A0A917B7E4_9MICO</name>
<protein>
    <submittedName>
        <fullName evidence="8">RNA polymerase sigma factor</fullName>
    </submittedName>
</protein>
<dbReference type="SUPFAM" id="SSF88946">
    <property type="entry name" value="Sigma2 domain of RNA polymerase sigma factors"/>
    <property type="match status" value="1"/>
</dbReference>
<dbReference type="GO" id="GO:0003677">
    <property type="term" value="F:DNA binding"/>
    <property type="evidence" value="ECO:0007669"/>
    <property type="project" value="UniProtKB-KW"/>
</dbReference>
<dbReference type="Pfam" id="PF04545">
    <property type="entry name" value="Sigma70_r4"/>
    <property type="match status" value="1"/>
</dbReference>
<accession>A0A917B7E4</accession>
<evidence type="ECO:0000313" key="8">
    <source>
        <dbReference type="EMBL" id="GGF29272.1"/>
    </source>
</evidence>
<dbReference type="Gene3D" id="1.10.1740.10">
    <property type="match status" value="1"/>
</dbReference>
<dbReference type="EMBL" id="BMGP01000004">
    <property type="protein sequence ID" value="GGF29272.1"/>
    <property type="molecule type" value="Genomic_DNA"/>
</dbReference>
<feature type="domain" description="RNA polymerase sigma-70 region 4" evidence="7">
    <location>
        <begin position="122"/>
        <end position="170"/>
    </location>
</feature>
<dbReference type="NCBIfam" id="TIGR02937">
    <property type="entry name" value="sigma70-ECF"/>
    <property type="match status" value="1"/>
</dbReference>
<sequence length="180" mass="20177">MGDEQAQLLRSLHDQYAEALFRFVVRLTNDRAWAEDVVQETLFRAWRSPRLLAGDRTVARGSASAANSDSAQAWLYTVARNLVIDEWRSARSRNEIAGAALPERANADHTDQVLQAWLVADALTELSREHREVLVQSYYGGKTVAEIGAELGIPDGTVKSRFHYALRALRLTLQEKGVTR</sequence>
<dbReference type="PANTHER" id="PTHR43133">
    <property type="entry name" value="RNA POLYMERASE ECF-TYPE SIGMA FACTO"/>
    <property type="match status" value="1"/>
</dbReference>
<dbReference type="Proteomes" id="UP000598775">
    <property type="component" value="Unassembled WGS sequence"/>
</dbReference>